<dbReference type="Pfam" id="PF04969">
    <property type="entry name" value="CS"/>
    <property type="match status" value="1"/>
</dbReference>
<dbReference type="CDD" id="cd06492">
    <property type="entry name" value="p23_mNUDC_like"/>
    <property type="match status" value="1"/>
</dbReference>
<dbReference type="AlphaFoldDB" id="A0A430QTK9"/>
<dbReference type="GO" id="GO:0005737">
    <property type="term" value="C:cytoplasm"/>
    <property type="evidence" value="ECO:0007669"/>
    <property type="project" value="UniProtKB-SubCell"/>
</dbReference>
<dbReference type="Gene3D" id="2.60.40.790">
    <property type="match status" value="1"/>
</dbReference>
<dbReference type="InterPro" id="IPR037898">
    <property type="entry name" value="NudC_fam"/>
</dbReference>
<dbReference type="SUPFAM" id="SSF49764">
    <property type="entry name" value="HSP20-like chaperones"/>
    <property type="match status" value="1"/>
</dbReference>
<keyword evidence="4" id="KW-0963">Cytoplasm</keyword>
<comment type="similarity">
    <text evidence="2">Belongs to the nudC family.</text>
</comment>
<feature type="compositionally biased region" description="Basic and acidic residues" evidence="6">
    <location>
        <begin position="69"/>
        <end position="82"/>
    </location>
</feature>
<feature type="domain" description="CS" evidence="7">
    <location>
        <begin position="173"/>
        <end position="264"/>
    </location>
</feature>
<dbReference type="InterPro" id="IPR007052">
    <property type="entry name" value="CS_dom"/>
</dbReference>
<evidence type="ECO:0000313" key="8">
    <source>
        <dbReference type="EMBL" id="RTG91028.1"/>
    </source>
</evidence>
<dbReference type="PROSITE" id="PS51203">
    <property type="entry name" value="CS"/>
    <property type="match status" value="1"/>
</dbReference>
<feature type="region of interest" description="Disordered" evidence="6">
    <location>
        <begin position="69"/>
        <end position="179"/>
    </location>
</feature>
<name>A0A430QTK9_SCHBO</name>
<evidence type="ECO:0000256" key="1">
    <source>
        <dbReference type="ARBA" id="ARBA00004496"/>
    </source>
</evidence>
<feature type="region of interest" description="Disordered" evidence="6">
    <location>
        <begin position="1"/>
        <end position="46"/>
    </location>
</feature>
<dbReference type="FunFam" id="2.60.40.790:FF:000001">
    <property type="entry name" value="Nuclear migration protein nudC"/>
    <property type="match status" value="1"/>
</dbReference>
<keyword evidence="9" id="KW-1185">Reference proteome</keyword>
<dbReference type="PANTHER" id="PTHR12356">
    <property type="entry name" value="NUCLEAR MOVEMENT PROTEIN NUDC"/>
    <property type="match status" value="1"/>
</dbReference>
<dbReference type="InterPro" id="IPR008978">
    <property type="entry name" value="HSP20-like_chaperone"/>
</dbReference>
<feature type="compositionally biased region" description="Basic and acidic residues" evidence="6">
    <location>
        <begin position="103"/>
        <end position="113"/>
    </location>
</feature>
<evidence type="ECO:0000313" key="9">
    <source>
        <dbReference type="Proteomes" id="UP000290809"/>
    </source>
</evidence>
<evidence type="ECO:0000256" key="5">
    <source>
        <dbReference type="ARBA" id="ARBA00030427"/>
    </source>
</evidence>
<protein>
    <recommendedName>
        <fullName evidence="3">Nuclear migration protein nudC</fullName>
    </recommendedName>
    <alternativeName>
        <fullName evidence="5">Nuclear distribution protein C homolog</fullName>
    </alternativeName>
</protein>
<dbReference type="Proteomes" id="UP000290809">
    <property type="component" value="Unassembled WGS sequence"/>
</dbReference>
<evidence type="ECO:0000256" key="4">
    <source>
        <dbReference type="ARBA" id="ARBA00022490"/>
    </source>
</evidence>
<dbReference type="GO" id="GO:0006457">
    <property type="term" value="P:protein folding"/>
    <property type="evidence" value="ECO:0007669"/>
    <property type="project" value="TreeGrafter"/>
</dbReference>
<proteinExistence type="inferred from homology"/>
<sequence>DAALARREEEKKELHERDERERKRREEKKKEAIKANLAPPKELSKICQSKPNGLEFVYLDHDAALARREEEKKELHERDERERKRREEKKKEAIKANLAPPKELSKNTIDMKADNLNGTSEEPSDMSTLPQTETKPSLEKSDLPKPIKVGSSPDDEEDEEDKGKLKPNEGNGADLPNYSWTQTLSDVDIKIPTRLPHSIKSRDVYVEFTRKHIKIGLKNQEPILAGNLYNEIKVEECVWSLLDGITILVHLEKSNKMEWWSRICDGEPEMNTRKVQPENSKLSDLDGETRSMVEKMMYDQRQKELGLPTSEDQKKQEMLKKFMAAHPEMDFSKCKFS</sequence>
<evidence type="ECO:0000256" key="2">
    <source>
        <dbReference type="ARBA" id="ARBA00010513"/>
    </source>
</evidence>
<feature type="non-terminal residue" evidence="8">
    <location>
        <position position="1"/>
    </location>
</feature>
<organism evidence="8 9">
    <name type="scientific">Schistosoma bovis</name>
    <name type="common">Blood fluke</name>
    <dbReference type="NCBI Taxonomy" id="6184"/>
    <lineage>
        <taxon>Eukaryota</taxon>
        <taxon>Metazoa</taxon>
        <taxon>Spiralia</taxon>
        <taxon>Lophotrochozoa</taxon>
        <taxon>Platyhelminthes</taxon>
        <taxon>Trematoda</taxon>
        <taxon>Digenea</taxon>
        <taxon>Strigeidida</taxon>
        <taxon>Schistosomatoidea</taxon>
        <taxon>Schistosomatidae</taxon>
        <taxon>Schistosoma</taxon>
    </lineage>
</organism>
<evidence type="ECO:0000259" key="7">
    <source>
        <dbReference type="PROSITE" id="PS51203"/>
    </source>
</evidence>
<comment type="subcellular location">
    <subcellularLocation>
        <location evidence="1">Cytoplasm</location>
    </subcellularLocation>
</comment>
<reference evidence="8 9" key="1">
    <citation type="journal article" date="2019" name="PLoS Pathog.">
        <title>Genome sequence of the bovine parasite Schistosoma bovis Tanzania.</title>
        <authorList>
            <person name="Oey H."/>
            <person name="Zakrzewski M."/>
            <person name="Gobert G."/>
            <person name="Gravermann K."/>
            <person name="Stoye J."/>
            <person name="Jones M."/>
            <person name="Mcmanus D."/>
            <person name="Krause L."/>
        </authorList>
    </citation>
    <scope>NUCLEOTIDE SEQUENCE [LARGE SCALE GENOMIC DNA]</scope>
    <source>
        <strain evidence="8 9">TAN1997</strain>
    </source>
</reference>
<comment type="caution">
    <text evidence="8">The sequence shown here is derived from an EMBL/GenBank/DDBJ whole genome shotgun (WGS) entry which is preliminary data.</text>
</comment>
<feature type="compositionally biased region" description="Polar residues" evidence="6">
    <location>
        <begin position="116"/>
        <end position="135"/>
    </location>
</feature>
<feature type="compositionally biased region" description="Basic and acidic residues" evidence="6">
    <location>
        <begin position="1"/>
        <end position="21"/>
    </location>
</feature>
<dbReference type="STRING" id="6184.A0A430QTK9"/>
<evidence type="ECO:0000256" key="3">
    <source>
        <dbReference type="ARBA" id="ARBA00017641"/>
    </source>
</evidence>
<dbReference type="EMBL" id="QMKO01000729">
    <property type="protein sequence ID" value="RTG91028.1"/>
    <property type="molecule type" value="Genomic_DNA"/>
</dbReference>
<accession>A0A430QTK9</accession>
<gene>
    <name evidence="8" type="ORF">DC041_0000003</name>
</gene>
<evidence type="ECO:0000256" key="6">
    <source>
        <dbReference type="SAM" id="MobiDB-lite"/>
    </source>
</evidence>
<dbReference type="GO" id="GO:0051082">
    <property type="term" value="F:unfolded protein binding"/>
    <property type="evidence" value="ECO:0007669"/>
    <property type="project" value="TreeGrafter"/>
</dbReference>
<feature type="compositionally biased region" description="Basic and acidic residues" evidence="6">
    <location>
        <begin position="136"/>
        <end position="145"/>
    </location>
</feature>
<dbReference type="PANTHER" id="PTHR12356:SF3">
    <property type="entry name" value="NUCLEAR MIGRATION PROTEIN NUDC"/>
    <property type="match status" value="1"/>
</dbReference>